<dbReference type="Gene3D" id="3.40.50.1820">
    <property type="entry name" value="alpha/beta hydrolase"/>
    <property type="match status" value="1"/>
</dbReference>
<dbReference type="EC" id="3.1.-.-" evidence="2"/>
<proteinExistence type="predicted"/>
<comment type="caution">
    <text evidence="2">The sequence shown here is derived from an EMBL/GenBank/DDBJ whole genome shotgun (WGS) entry which is preliminary data.</text>
</comment>
<name>A0ABW3MWA9_9MICO</name>
<gene>
    <name evidence="2" type="ORF">ACFQ2V_07935</name>
</gene>
<keyword evidence="2" id="KW-0378">Hydrolase</keyword>
<dbReference type="EMBL" id="JBHTKH010000004">
    <property type="protein sequence ID" value="MFD1054232.1"/>
    <property type="molecule type" value="Genomic_DNA"/>
</dbReference>
<dbReference type="GO" id="GO:0016787">
    <property type="term" value="F:hydrolase activity"/>
    <property type="evidence" value="ECO:0007669"/>
    <property type="project" value="UniProtKB-KW"/>
</dbReference>
<accession>A0ABW3MWA9</accession>
<dbReference type="RefSeq" id="WP_386052136.1">
    <property type="nucleotide sequence ID" value="NZ_JBHTKH010000004.1"/>
</dbReference>
<dbReference type="InterPro" id="IPR029058">
    <property type="entry name" value="AB_hydrolase_fold"/>
</dbReference>
<organism evidence="2 3">
    <name type="scientific">Terrabacter terrigena</name>
    <dbReference type="NCBI Taxonomy" id="574718"/>
    <lineage>
        <taxon>Bacteria</taxon>
        <taxon>Bacillati</taxon>
        <taxon>Actinomycetota</taxon>
        <taxon>Actinomycetes</taxon>
        <taxon>Micrococcales</taxon>
        <taxon>Intrasporangiaceae</taxon>
        <taxon>Terrabacter</taxon>
    </lineage>
</organism>
<dbReference type="InterPro" id="IPR051049">
    <property type="entry name" value="Dienelactone_hydrolase-like"/>
</dbReference>
<dbReference type="PANTHER" id="PTHR46623">
    <property type="entry name" value="CARBOXYMETHYLENEBUTENOLIDASE-RELATED"/>
    <property type="match status" value="1"/>
</dbReference>
<keyword evidence="3" id="KW-1185">Reference proteome</keyword>
<protein>
    <submittedName>
        <fullName evidence="2">Dienelactone hydrolase family protein</fullName>
        <ecNumber evidence="2">3.1.-.-</ecNumber>
    </submittedName>
</protein>
<evidence type="ECO:0000259" key="1">
    <source>
        <dbReference type="Pfam" id="PF01738"/>
    </source>
</evidence>
<sequence>MGTMTDFPDHDLTAYRADPSGEPRGAVVVIQEIWGLTDHVKDVTDRFAAEGYVAVAPDLLRHVGLTPEVGARLFDLVSHGTEEERLAAQPRLRAATTPARQPEFAAWAVPALTAVVDSLVGEPGVEGRVAVVGFCFGGTYAFALAAADARLRAAVPFYGTFPEHADPATIGCPVLAFYGEDDHGITDGVPELEGRMAGAGVDFTARVYHGVGHAFFNDDSPSRYNADVAADAWERTLAFLETHLGADVGTRPGTHPTAT</sequence>
<dbReference type="SUPFAM" id="SSF53474">
    <property type="entry name" value="alpha/beta-Hydrolases"/>
    <property type="match status" value="1"/>
</dbReference>
<feature type="domain" description="Dienelactone hydrolase" evidence="1">
    <location>
        <begin position="13"/>
        <end position="243"/>
    </location>
</feature>
<evidence type="ECO:0000313" key="3">
    <source>
        <dbReference type="Proteomes" id="UP001597046"/>
    </source>
</evidence>
<evidence type="ECO:0000313" key="2">
    <source>
        <dbReference type="EMBL" id="MFD1054232.1"/>
    </source>
</evidence>
<dbReference type="PANTHER" id="PTHR46623:SF6">
    <property type="entry name" value="ALPHA_BETA-HYDROLASES SUPERFAMILY PROTEIN"/>
    <property type="match status" value="1"/>
</dbReference>
<dbReference type="InterPro" id="IPR002925">
    <property type="entry name" value="Dienelactn_hydro"/>
</dbReference>
<dbReference type="Pfam" id="PF01738">
    <property type="entry name" value="DLH"/>
    <property type="match status" value="1"/>
</dbReference>
<dbReference type="Proteomes" id="UP001597046">
    <property type="component" value="Unassembled WGS sequence"/>
</dbReference>
<reference evidence="3" key="1">
    <citation type="journal article" date="2019" name="Int. J. Syst. Evol. Microbiol.">
        <title>The Global Catalogue of Microorganisms (GCM) 10K type strain sequencing project: providing services to taxonomists for standard genome sequencing and annotation.</title>
        <authorList>
            <consortium name="The Broad Institute Genomics Platform"/>
            <consortium name="The Broad Institute Genome Sequencing Center for Infectious Disease"/>
            <person name="Wu L."/>
            <person name="Ma J."/>
        </authorList>
    </citation>
    <scope>NUCLEOTIDE SEQUENCE [LARGE SCALE GENOMIC DNA]</scope>
    <source>
        <strain evidence="3">CCUG 57508</strain>
    </source>
</reference>